<dbReference type="GO" id="GO:0005759">
    <property type="term" value="C:mitochondrial matrix"/>
    <property type="evidence" value="ECO:0007669"/>
    <property type="project" value="UniProtKB-SubCell"/>
</dbReference>
<dbReference type="PANTHER" id="PTHR47046">
    <property type="entry name" value="SUCCINATE DEHYDROGENASE ASSEMBLY FACTOR 1, MITOCHONDRIAL"/>
    <property type="match status" value="1"/>
</dbReference>
<dbReference type="GO" id="GO:0034553">
    <property type="term" value="P:mitochondrial respiratory chain complex II assembly"/>
    <property type="evidence" value="ECO:0007669"/>
    <property type="project" value="InterPro"/>
</dbReference>
<dbReference type="Ensembl" id="ENSSMRT00000023079.1">
    <property type="protein sequence ID" value="ENSSMRP00000019670.1"/>
    <property type="gene ID" value="ENSSMRG00000015341.1"/>
</dbReference>
<evidence type="ECO:0000259" key="5">
    <source>
        <dbReference type="Pfam" id="PF05347"/>
    </source>
</evidence>
<dbReference type="InterPro" id="IPR052687">
    <property type="entry name" value="SDHAF1"/>
</dbReference>
<dbReference type="OMA" id="MGTFVRP"/>
<evidence type="ECO:0000256" key="4">
    <source>
        <dbReference type="ARBA" id="ARBA00025715"/>
    </source>
</evidence>
<organism evidence="6 7">
    <name type="scientific">Salvator merianae</name>
    <name type="common">Argentine black and white tegu</name>
    <name type="synonym">Tupinambis merianae</name>
    <dbReference type="NCBI Taxonomy" id="96440"/>
    <lineage>
        <taxon>Eukaryota</taxon>
        <taxon>Metazoa</taxon>
        <taxon>Chordata</taxon>
        <taxon>Craniata</taxon>
        <taxon>Vertebrata</taxon>
        <taxon>Euteleostomi</taxon>
        <taxon>Lepidosauria</taxon>
        <taxon>Squamata</taxon>
        <taxon>Bifurcata</taxon>
        <taxon>Unidentata</taxon>
        <taxon>Episquamata</taxon>
        <taxon>Laterata</taxon>
        <taxon>Teiioidea</taxon>
        <taxon>Teiidae</taxon>
        <taxon>Salvator</taxon>
    </lineage>
</organism>
<name>A0A8D0DPQ2_SALMN</name>
<evidence type="ECO:0000256" key="3">
    <source>
        <dbReference type="ARBA" id="ARBA00023186"/>
    </source>
</evidence>
<dbReference type="PANTHER" id="PTHR47046:SF1">
    <property type="entry name" value="SUCCINATE DEHYDROGENASE ASSEMBLY FACTOR 1, MITOCHONDRIAL"/>
    <property type="match status" value="1"/>
</dbReference>
<comment type="subcellular location">
    <subcellularLocation>
        <location evidence="1">Mitochondrion matrix</location>
    </subcellularLocation>
</comment>
<dbReference type="CDD" id="cd20268">
    <property type="entry name" value="Complex1_LYR_SDHAF1_LYRM8"/>
    <property type="match status" value="1"/>
</dbReference>
<dbReference type="GeneTree" id="ENSGT01150000287114"/>
<dbReference type="Proteomes" id="UP000694421">
    <property type="component" value="Unplaced"/>
</dbReference>
<feature type="domain" description="Complex 1 LYR protein" evidence="5">
    <location>
        <begin position="9"/>
        <end position="63"/>
    </location>
</feature>
<keyword evidence="3" id="KW-0143">Chaperone</keyword>
<sequence>MGRHSRLQKQVLGLYRSFLRAGKDKPGFVPRIRAEFRKNAEIPRSDVMLIEYLVRRGQRQLEQLRNAQTKQMGIFGGLGGALKLPPDGSGERVPPFRKVPERACLSDPFQMT</sequence>
<proteinExistence type="inferred from homology"/>
<keyword evidence="2" id="KW-0496">Mitochondrion</keyword>
<dbReference type="Pfam" id="PF05347">
    <property type="entry name" value="Complex1_LYR"/>
    <property type="match status" value="1"/>
</dbReference>
<reference evidence="6" key="2">
    <citation type="submission" date="2025-09" db="UniProtKB">
        <authorList>
            <consortium name="Ensembl"/>
        </authorList>
    </citation>
    <scope>IDENTIFICATION</scope>
</reference>
<reference evidence="6" key="1">
    <citation type="submission" date="2025-08" db="UniProtKB">
        <authorList>
            <consortium name="Ensembl"/>
        </authorList>
    </citation>
    <scope>IDENTIFICATION</scope>
</reference>
<dbReference type="AlphaFoldDB" id="A0A8D0DPQ2"/>
<comment type="similarity">
    <text evidence="4">Belongs to the complex I LYR family. SDHAF1 subfamily.</text>
</comment>
<dbReference type="InterPro" id="IPR045295">
    <property type="entry name" value="Complex1_LYR_SDHAF1_LYRM8"/>
</dbReference>
<evidence type="ECO:0000313" key="7">
    <source>
        <dbReference type="Proteomes" id="UP000694421"/>
    </source>
</evidence>
<keyword evidence="7" id="KW-1185">Reference proteome</keyword>
<protein>
    <recommendedName>
        <fullName evidence="5">Complex 1 LYR protein domain-containing protein</fullName>
    </recommendedName>
</protein>
<accession>A0A8D0DPQ2</accession>
<evidence type="ECO:0000256" key="2">
    <source>
        <dbReference type="ARBA" id="ARBA00023128"/>
    </source>
</evidence>
<evidence type="ECO:0000256" key="1">
    <source>
        <dbReference type="ARBA" id="ARBA00004305"/>
    </source>
</evidence>
<evidence type="ECO:0000313" key="6">
    <source>
        <dbReference type="Ensembl" id="ENSSMRP00000019670.1"/>
    </source>
</evidence>
<dbReference type="InterPro" id="IPR008011">
    <property type="entry name" value="Complex1_LYR_dom"/>
</dbReference>